<dbReference type="VEuPathDB" id="VectorBase:LLOJ000693"/>
<dbReference type="Pfam" id="PF00035">
    <property type="entry name" value="dsrm"/>
    <property type="match status" value="2"/>
</dbReference>
<keyword evidence="5" id="KW-1185">Reference proteome</keyword>
<feature type="domain" description="DRBM" evidence="3">
    <location>
        <begin position="48"/>
        <end position="113"/>
    </location>
</feature>
<keyword evidence="1 2" id="KW-0694">RNA-binding</keyword>
<dbReference type="GO" id="GO:0005737">
    <property type="term" value="C:cytoplasm"/>
    <property type="evidence" value="ECO:0007669"/>
    <property type="project" value="TreeGrafter"/>
</dbReference>
<name>A0A1B0C9S1_LUTLO</name>
<evidence type="ECO:0000256" key="2">
    <source>
        <dbReference type="PROSITE-ProRule" id="PRU00266"/>
    </source>
</evidence>
<dbReference type="GO" id="GO:0030422">
    <property type="term" value="P:siRNA processing"/>
    <property type="evidence" value="ECO:0007669"/>
    <property type="project" value="TreeGrafter"/>
</dbReference>
<dbReference type="GO" id="GO:0070920">
    <property type="term" value="P:regulation of regulatory ncRNA processing"/>
    <property type="evidence" value="ECO:0007669"/>
    <property type="project" value="TreeGrafter"/>
</dbReference>
<dbReference type="EnsemblMetazoa" id="LLOJ000693-RA">
    <property type="protein sequence ID" value="LLOJ000693-PA"/>
    <property type="gene ID" value="LLOJ000693"/>
</dbReference>
<accession>A0A1B0C9S1</accession>
<dbReference type="GO" id="GO:0016442">
    <property type="term" value="C:RISC complex"/>
    <property type="evidence" value="ECO:0007669"/>
    <property type="project" value="TreeGrafter"/>
</dbReference>
<dbReference type="SUPFAM" id="SSF54768">
    <property type="entry name" value="dsRNA-binding domain-like"/>
    <property type="match status" value="2"/>
</dbReference>
<dbReference type="GO" id="GO:0005634">
    <property type="term" value="C:nucleus"/>
    <property type="evidence" value="ECO:0007669"/>
    <property type="project" value="TreeGrafter"/>
</dbReference>
<evidence type="ECO:0000259" key="3">
    <source>
        <dbReference type="PROSITE" id="PS50137"/>
    </source>
</evidence>
<organism evidence="4 5">
    <name type="scientific">Lutzomyia longipalpis</name>
    <name type="common">Sand fly</name>
    <dbReference type="NCBI Taxonomy" id="7200"/>
    <lineage>
        <taxon>Eukaryota</taxon>
        <taxon>Metazoa</taxon>
        <taxon>Ecdysozoa</taxon>
        <taxon>Arthropoda</taxon>
        <taxon>Hexapoda</taxon>
        <taxon>Insecta</taxon>
        <taxon>Pterygota</taxon>
        <taxon>Neoptera</taxon>
        <taxon>Endopterygota</taxon>
        <taxon>Diptera</taxon>
        <taxon>Nematocera</taxon>
        <taxon>Psychodoidea</taxon>
        <taxon>Psychodidae</taxon>
        <taxon>Lutzomyia</taxon>
        <taxon>Lutzomyia</taxon>
    </lineage>
</organism>
<dbReference type="SMART" id="SM00358">
    <property type="entry name" value="DSRM"/>
    <property type="match status" value="2"/>
</dbReference>
<dbReference type="Gene3D" id="3.30.160.20">
    <property type="match status" value="2"/>
</dbReference>
<protein>
    <recommendedName>
        <fullName evidence="3">DRBM domain-containing protein</fullName>
    </recommendedName>
</protein>
<dbReference type="EMBL" id="AJWK01002691">
    <property type="status" value="NOT_ANNOTATED_CDS"/>
    <property type="molecule type" value="Genomic_DNA"/>
</dbReference>
<evidence type="ECO:0000313" key="5">
    <source>
        <dbReference type="Proteomes" id="UP000092461"/>
    </source>
</evidence>
<dbReference type="PANTHER" id="PTHR46205">
    <property type="entry name" value="LOQUACIOUS, ISOFORM B"/>
    <property type="match status" value="1"/>
</dbReference>
<evidence type="ECO:0000256" key="1">
    <source>
        <dbReference type="ARBA" id="ARBA00022884"/>
    </source>
</evidence>
<evidence type="ECO:0000313" key="4">
    <source>
        <dbReference type="EnsemblMetazoa" id="LLOJ000693-PA"/>
    </source>
</evidence>
<dbReference type="GO" id="GO:0003725">
    <property type="term" value="F:double-stranded RNA binding"/>
    <property type="evidence" value="ECO:0007669"/>
    <property type="project" value="TreeGrafter"/>
</dbReference>
<dbReference type="AlphaFoldDB" id="A0A1B0C9S1"/>
<dbReference type="Proteomes" id="UP000092461">
    <property type="component" value="Unassembled WGS sequence"/>
</dbReference>
<feature type="domain" description="DRBM" evidence="3">
    <location>
        <begin position="129"/>
        <end position="197"/>
    </location>
</feature>
<dbReference type="PANTHER" id="PTHR46205:SF4">
    <property type="entry name" value="LD06392P"/>
    <property type="match status" value="1"/>
</dbReference>
<proteinExistence type="predicted"/>
<reference evidence="4" key="1">
    <citation type="submission" date="2020-05" db="UniProtKB">
        <authorList>
            <consortium name="EnsemblMetazoa"/>
        </authorList>
    </citation>
    <scope>IDENTIFICATION</scope>
    <source>
        <strain evidence="4">Jacobina</strain>
    </source>
</reference>
<dbReference type="GO" id="GO:0035197">
    <property type="term" value="F:siRNA binding"/>
    <property type="evidence" value="ECO:0007669"/>
    <property type="project" value="TreeGrafter"/>
</dbReference>
<dbReference type="InterPro" id="IPR014720">
    <property type="entry name" value="dsRBD_dom"/>
</dbReference>
<sequence>CLLPAPWCKRKAQNINTGYDTILNFSLFSVFPRIFLKLKMAQKTPTKTPVTILQEKCVKEKRNVPIYQEIPSGEEKVFTIQVEALDVVAVGSARSKQEAKHLAASNLLALIENDSETYVVPFKKVAETDYVGTLLDICVSRNFPIAQFVQVDACGPSHAPSFTFKCEVAKMQKTATHSTKKGAKQLVAKEMIDLIQQMYPDDKKVLVRVADAMDHEQERTDGLFKSYREWKNSDAKVLPGVKLADRHNFFVNVEPQKYANAIAVLQMNEPDEEKAFLLAKALGFELIVYAGD</sequence>
<dbReference type="GO" id="GO:0070578">
    <property type="term" value="C:RISC-loading complex"/>
    <property type="evidence" value="ECO:0007669"/>
    <property type="project" value="TreeGrafter"/>
</dbReference>
<dbReference type="VEuPathDB" id="VectorBase:LLONM1_000299"/>
<dbReference type="PROSITE" id="PS50137">
    <property type="entry name" value="DS_RBD"/>
    <property type="match status" value="2"/>
</dbReference>
<dbReference type="InterPro" id="IPR051247">
    <property type="entry name" value="RLC_Component"/>
</dbReference>